<keyword evidence="1" id="KW-0812">Transmembrane</keyword>
<accession>A0A3R7MDA5</accession>
<evidence type="ECO:0000256" key="1">
    <source>
        <dbReference type="SAM" id="Phobius"/>
    </source>
</evidence>
<feature type="transmembrane region" description="Helical" evidence="1">
    <location>
        <begin position="445"/>
        <end position="468"/>
    </location>
</feature>
<dbReference type="AlphaFoldDB" id="A0A3R7MDA5"/>
<name>A0A3R7MDA5_PENVA</name>
<sequence>MAVNSLPLNSFRLTGSHSPSLTPSSFPHSCPQPLPLLQSASLTLSPSSSALLPSPLLPIALVPFSFQAYRYVALPLGYLPFPSCRISSFPCPPLPYPILLLPTSSLVLTGSLRAPPFAPVHVCRSPAASGRHTSSYAFLPLLLPLALPAPPPFPLSCPYALTLSPLRLHPLRPSLSSYLPPCPARHSLVPVLSFPSACLAFAALPATALTLLAHPLTVSRLPLPRTPSPFLPQLYPYAPLPYLSPSSPPPSLPLSVAHKRLTLLHFLSRSPPSRPLPSPTSSFLLLSLYPLALPLLLPSLFLPRVLLPFSFLTLPRLPLLLPLSFWLPVALPFSFPYLSLPSLSCPFPPRPSFLSLTRSPPSASSSSLPSRMPLLHLTPRHDRPFLSLPLRLFAHSALRSPYPLIASLSPLPPSPFCFSLPYPQIALLLLPYRCSALPSSSPSSLFALIYFQLARLSILIATLLSLFIRLATNSRSLI</sequence>
<proteinExistence type="predicted"/>
<reference evidence="2 3" key="2">
    <citation type="submission" date="2019-01" db="EMBL/GenBank/DDBJ databases">
        <title>The decoding of complex shrimp genome reveals the adaptation for benthos swimmer, frequently molting mechanism and breeding impact on genome.</title>
        <authorList>
            <person name="Sun Y."/>
            <person name="Gao Y."/>
            <person name="Yu Y."/>
        </authorList>
    </citation>
    <scope>NUCLEOTIDE SEQUENCE [LARGE SCALE GENOMIC DNA]</scope>
    <source>
        <tissue evidence="2">Muscle</tissue>
    </source>
</reference>
<organism evidence="2 3">
    <name type="scientific">Penaeus vannamei</name>
    <name type="common">Whiteleg shrimp</name>
    <name type="synonym">Litopenaeus vannamei</name>
    <dbReference type="NCBI Taxonomy" id="6689"/>
    <lineage>
        <taxon>Eukaryota</taxon>
        <taxon>Metazoa</taxon>
        <taxon>Ecdysozoa</taxon>
        <taxon>Arthropoda</taxon>
        <taxon>Crustacea</taxon>
        <taxon>Multicrustacea</taxon>
        <taxon>Malacostraca</taxon>
        <taxon>Eumalacostraca</taxon>
        <taxon>Eucarida</taxon>
        <taxon>Decapoda</taxon>
        <taxon>Dendrobranchiata</taxon>
        <taxon>Penaeoidea</taxon>
        <taxon>Penaeidae</taxon>
        <taxon>Penaeus</taxon>
    </lineage>
</organism>
<evidence type="ECO:0000313" key="2">
    <source>
        <dbReference type="EMBL" id="ROT79536.1"/>
    </source>
</evidence>
<keyword evidence="3" id="KW-1185">Reference proteome</keyword>
<evidence type="ECO:0000313" key="3">
    <source>
        <dbReference type="Proteomes" id="UP000283509"/>
    </source>
</evidence>
<dbReference type="EMBL" id="QCYY01001228">
    <property type="protein sequence ID" value="ROT79536.1"/>
    <property type="molecule type" value="Genomic_DNA"/>
</dbReference>
<keyword evidence="1" id="KW-1133">Transmembrane helix</keyword>
<keyword evidence="1" id="KW-0472">Membrane</keyword>
<comment type="caution">
    <text evidence="2">The sequence shown here is derived from an EMBL/GenBank/DDBJ whole genome shotgun (WGS) entry which is preliminary data.</text>
</comment>
<protein>
    <submittedName>
        <fullName evidence="2">Uncharacterized protein</fullName>
    </submittedName>
</protein>
<dbReference type="Proteomes" id="UP000283509">
    <property type="component" value="Unassembled WGS sequence"/>
</dbReference>
<reference evidence="2 3" key="1">
    <citation type="submission" date="2018-04" db="EMBL/GenBank/DDBJ databases">
        <authorList>
            <person name="Zhang X."/>
            <person name="Yuan J."/>
            <person name="Li F."/>
            <person name="Xiang J."/>
        </authorList>
    </citation>
    <scope>NUCLEOTIDE SEQUENCE [LARGE SCALE GENOMIC DNA]</scope>
    <source>
        <tissue evidence="2">Muscle</tissue>
    </source>
</reference>
<gene>
    <name evidence="2" type="ORF">C7M84_001731</name>
</gene>